<dbReference type="PANTHER" id="PTHR24198">
    <property type="entry name" value="ANKYRIN REPEAT AND PROTEIN KINASE DOMAIN-CONTAINING PROTEIN"/>
    <property type="match status" value="1"/>
</dbReference>
<dbReference type="PROSITE" id="PS50088">
    <property type="entry name" value="ANK_REPEAT"/>
    <property type="match status" value="4"/>
</dbReference>
<dbReference type="Gene3D" id="1.25.40.20">
    <property type="entry name" value="Ankyrin repeat-containing domain"/>
    <property type="match status" value="2"/>
</dbReference>
<feature type="repeat" description="ANK" evidence="3">
    <location>
        <begin position="102"/>
        <end position="134"/>
    </location>
</feature>
<evidence type="ECO:0000256" key="3">
    <source>
        <dbReference type="PROSITE-ProRule" id="PRU00023"/>
    </source>
</evidence>
<dbReference type="EMBL" id="MGFH01000024">
    <property type="protein sequence ID" value="OGM08121.1"/>
    <property type="molecule type" value="Genomic_DNA"/>
</dbReference>
<accession>A0A1F7WZC2</accession>
<dbReference type="SMART" id="SM00248">
    <property type="entry name" value="ANK"/>
    <property type="match status" value="5"/>
</dbReference>
<dbReference type="Pfam" id="PF12796">
    <property type="entry name" value="Ank_2"/>
    <property type="match status" value="2"/>
</dbReference>
<evidence type="ECO:0000313" key="5">
    <source>
        <dbReference type="Proteomes" id="UP000178735"/>
    </source>
</evidence>
<protein>
    <submittedName>
        <fullName evidence="4">Uncharacterized protein</fullName>
    </submittedName>
</protein>
<keyword evidence="2 3" id="KW-0040">ANK repeat</keyword>
<feature type="repeat" description="ANK" evidence="3">
    <location>
        <begin position="168"/>
        <end position="200"/>
    </location>
</feature>
<dbReference type="PROSITE" id="PS50297">
    <property type="entry name" value="ANK_REP_REGION"/>
    <property type="match status" value="3"/>
</dbReference>
<evidence type="ECO:0000256" key="1">
    <source>
        <dbReference type="ARBA" id="ARBA00022737"/>
    </source>
</evidence>
<evidence type="ECO:0000313" key="4">
    <source>
        <dbReference type="EMBL" id="OGM08121.1"/>
    </source>
</evidence>
<dbReference type="PRINTS" id="PR01415">
    <property type="entry name" value="ANKYRIN"/>
</dbReference>
<sequence length="228" mass="24908">MSEVNEEVKAICEKIKAGDLVGLMDAFRVNPELLKERPDGETFLHLAVIHNKKEIMEFFMLRGIGVNEKNDRGEAPIHKVVSKDALDMLLSRGGDMNAQDAKGRTFIHNGALHNECALVDYLALKGANLNVKTAKGITPLMQAVAGGHLKMIEILIAMGADVNAQDADGDTALHTAVLYENPEVVKMLALHDAKMNVKDSDDMTPLAEAQAKNLMHIARLLMQFGAKE</sequence>
<reference evidence="4 5" key="1">
    <citation type="journal article" date="2016" name="Nat. Commun.">
        <title>Thousands of microbial genomes shed light on interconnected biogeochemical processes in an aquifer system.</title>
        <authorList>
            <person name="Anantharaman K."/>
            <person name="Brown C.T."/>
            <person name="Hug L.A."/>
            <person name="Sharon I."/>
            <person name="Castelle C.J."/>
            <person name="Probst A.J."/>
            <person name="Thomas B.C."/>
            <person name="Singh A."/>
            <person name="Wilkins M.J."/>
            <person name="Karaoz U."/>
            <person name="Brodie E.L."/>
            <person name="Williams K.H."/>
            <person name="Hubbard S.S."/>
            <person name="Banfield J.F."/>
        </authorList>
    </citation>
    <scope>NUCLEOTIDE SEQUENCE [LARGE SCALE GENOMIC DNA]</scope>
</reference>
<dbReference type="InterPro" id="IPR002110">
    <property type="entry name" value="Ankyrin_rpt"/>
</dbReference>
<gene>
    <name evidence="4" type="ORF">A2008_00735</name>
</gene>
<dbReference type="PANTHER" id="PTHR24198:SF165">
    <property type="entry name" value="ANKYRIN REPEAT-CONTAINING PROTEIN-RELATED"/>
    <property type="match status" value="1"/>
</dbReference>
<keyword evidence="1" id="KW-0677">Repeat</keyword>
<dbReference type="Proteomes" id="UP000178735">
    <property type="component" value="Unassembled WGS sequence"/>
</dbReference>
<organism evidence="4 5">
    <name type="scientific">Candidatus Wallbacteria bacterium GWC2_49_35</name>
    <dbReference type="NCBI Taxonomy" id="1817813"/>
    <lineage>
        <taxon>Bacteria</taxon>
        <taxon>Candidatus Walliibacteriota</taxon>
    </lineage>
</organism>
<comment type="caution">
    <text evidence="4">The sequence shown here is derived from an EMBL/GenBank/DDBJ whole genome shotgun (WGS) entry which is preliminary data.</text>
</comment>
<dbReference type="SUPFAM" id="SSF48403">
    <property type="entry name" value="Ankyrin repeat"/>
    <property type="match status" value="1"/>
</dbReference>
<name>A0A1F7WZC2_9BACT</name>
<feature type="repeat" description="ANK" evidence="3">
    <location>
        <begin position="135"/>
        <end position="167"/>
    </location>
</feature>
<dbReference type="STRING" id="1817813.A2008_00735"/>
<dbReference type="InterPro" id="IPR036770">
    <property type="entry name" value="Ankyrin_rpt-contain_sf"/>
</dbReference>
<feature type="repeat" description="ANK" evidence="3">
    <location>
        <begin position="39"/>
        <end position="71"/>
    </location>
</feature>
<dbReference type="AlphaFoldDB" id="A0A1F7WZC2"/>
<proteinExistence type="predicted"/>
<evidence type="ECO:0000256" key="2">
    <source>
        <dbReference type="ARBA" id="ARBA00023043"/>
    </source>
</evidence>